<feature type="domain" description="Fibronectin type-III" evidence="2">
    <location>
        <begin position="50"/>
        <end position="143"/>
    </location>
</feature>
<keyword evidence="4" id="KW-1185">Reference proteome</keyword>
<feature type="domain" description="Fibronectin type-III" evidence="2">
    <location>
        <begin position="1093"/>
        <end position="1186"/>
    </location>
</feature>
<feature type="domain" description="Fibronectin type-III" evidence="2">
    <location>
        <begin position="572"/>
        <end position="666"/>
    </location>
</feature>
<evidence type="ECO:0000313" key="4">
    <source>
        <dbReference type="Proteomes" id="UP000295215"/>
    </source>
</evidence>
<dbReference type="Pfam" id="PF07675">
    <property type="entry name" value="Cleaved_Adhesin"/>
    <property type="match status" value="4"/>
</dbReference>
<dbReference type="InterPro" id="IPR013783">
    <property type="entry name" value="Ig-like_fold"/>
</dbReference>
<reference evidence="3 4" key="1">
    <citation type="submission" date="2019-03" db="EMBL/GenBank/DDBJ databases">
        <title>Genomic Encyclopedia of Archaeal and Bacterial Type Strains, Phase II (KMG-II): from individual species to whole genera.</title>
        <authorList>
            <person name="Goeker M."/>
        </authorList>
    </citation>
    <scope>NUCLEOTIDE SEQUENCE [LARGE SCALE GENOMIC DNA]</scope>
    <source>
        <strain evidence="3 4">DSM 28213</strain>
    </source>
</reference>
<dbReference type="Gene3D" id="2.60.120.200">
    <property type="match status" value="4"/>
</dbReference>
<feature type="domain" description="Fibronectin type-III" evidence="2">
    <location>
        <begin position="836"/>
        <end position="931"/>
    </location>
</feature>
<dbReference type="SMART" id="SM00060">
    <property type="entry name" value="FN3"/>
    <property type="match status" value="5"/>
</dbReference>
<dbReference type="InterPro" id="IPR011628">
    <property type="entry name" value="Cleaved_adhesin"/>
</dbReference>
<dbReference type="InterPro" id="IPR049804">
    <property type="entry name" value="Choice_anch_L"/>
</dbReference>
<dbReference type="SUPFAM" id="SSF49265">
    <property type="entry name" value="Fibronectin type III"/>
    <property type="match status" value="4"/>
</dbReference>
<evidence type="ECO:0000259" key="2">
    <source>
        <dbReference type="PROSITE" id="PS50853"/>
    </source>
</evidence>
<dbReference type="RefSeq" id="WP_133713719.1">
    <property type="nucleotide sequence ID" value="NZ_SOAG01000040.1"/>
</dbReference>
<proteinExistence type="predicted"/>
<dbReference type="InterPro" id="IPR036116">
    <property type="entry name" value="FN3_sf"/>
</dbReference>
<comment type="caution">
    <text evidence="3">The sequence shown here is derived from an EMBL/GenBank/DDBJ whole genome shotgun (WGS) entry which is preliminary data.</text>
</comment>
<dbReference type="Gene3D" id="2.60.40.4070">
    <property type="match status" value="1"/>
</dbReference>
<dbReference type="Proteomes" id="UP000295215">
    <property type="component" value="Unassembled WGS sequence"/>
</dbReference>
<dbReference type="EMBL" id="SOAG01000040">
    <property type="protein sequence ID" value="TDS51241.1"/>
    <property type="molecule type" value="Genomic_DNA"/>
</dbReference>
<evidence type="ECO:0000256" key="1">
    <source>
        <dbReference type="ARBA" id="ARBA00022737"/>
    </source>
</evidence>
<dbReference type="NCBIfam" id="NF038128">
    <property type="entry name" value="choice_anch_J"/>
    <property type="match status" value="4"/>
</dbReference>
<dbReference type="InterPro" id="IPR003961">
    <property type="entry name" value="FN3_dom"/>
</dbReference>
<keyword evidence="1" id="KW-0677">Repeat</keyword>
<protein>
    <submittedName>
        <fullName evidence="3">Cleaved adhesin domain-containing protein</fullName>
    </submittedName>
</protein>
<dbReference type="OrthoDB" id="607469at2"/>
<gene>
    <name evidence="3" type="ORF">C8P70_1404</name>
</gene>
<dbReference type="PROSITE" id="PS50853">
    <property type="entry name" value="FN3"/>
    <property type="match status" value="4"/>
</dbReference>
<dbReference type="NCBIfam" id="NF038133">
    <property type="entry name" value="choice_anch_L"/>
    <property type="match status" value="1"/>
</dbReference>
<dbReference type="CDD" id="cd00063">
    <property type="entry name" value="FN3"/>
    <property type="match status" value="4"/>
</dbReference>
<sequence length="2019" mass="225772">MRKCLIYFVLALLCLFTAYGFQHLFVLKDIEVSKMNMENSFEYTDSNCPIPTNVKLKNRKDNELTISWDASGTSTWEYYIFPLGGVFPTGVPTPANVTEVIIITDSNGNALTADTEYEFYIRTVCGNEYSDWEVSFDFKTLCTGYSAPFTESFNSLSLDCWITIDNNNDGNPANSNNVFGSSMWELSNASPFEGSHSMLFHGFSPSHDDWLISPTIKMDGASIYALTYYCKKGSKKASEFEVLLSSQGIGLDKFTTTLQSPESLKNIEYERRVIYIQGVSGDVNIAWHVTSLGWTQIFLDLVSIQKVDCIGVDIEDIQMKSLTKDTVAFEWKDINNSNWEYYIQPKGGGFPVGSGNIVNNPAITVYNVSGGGGVLQPDTEYEFYLRSTCGIAKMSEWVGPIVFKTPCNEVSVPFFEGFNSNSSTIDCWSILDINGDQNVWRVASGSYAYEGDGWMLFGVGSSNSVDDWLISPTIGSLDASKIYRLSYYYQTENNIENKFEVLLSNNNVALSGFTTELVANKTYQNNHWVKETAFITGIGGNINIAWHALSSNTSQTIYLDSILLEEATGCLEPIGLGVEDVEFDSVTLVWQDDFGSEWEYVVQYPDLGTPKGAGISVNKQELVVDKDIDGNKLENNTTYEFYVRNKCNAGSYSSWSGPYKFTTACGILQLPFRENFEEGSSTIRCWEVVDEKGNYSPFVVQNTSYENYWFGITYGGYTGAAANITAYKVDSGSGWLISPAFHLSSGKVYRLQYQYRVGGVDSNKFEVLMSETGTDTLSFTKTIVSSKDYFNNSYIRETVFIKGNNTDINLTWRVFDGLKNIYIDDVYLEEVKGCPEPVSLSVKEIKPDEATLLWEDNEGGTSWEYYVHEQGLGLPKKNGVPTSKKENTIKEDSEGNSLKNNTNYEYYVRTVCGNGEYSIWSGPFEFSTECGVFEIPFWEGFNTNSRNINCWTIINNSGQWFASSTSFYEGDQSMLLNDFSSNQKDSWLISPTFNLDGGMYIVKFHYRAPEQYWSMFLENKFEVLLSSKGITPDDFTTVLLAPDTYKADNWQEKVVFINGVTGEVNIAWHALSEKMTQISIDNIIVQKVNNCPEPYYVTAINQTSTSFDLEWEQDGGVTSWEVIVVEYGQDETTAPVQKKTVTGSPTTTITGLDEGKAYSIFVRANCTDNKSISNWSTAGTGITNVGSNDDCNGAIKIPVNTDLDCVKFVSGTFLGANLSSNPLSNCTPAIKNDIWFEFTAISETHLISLKNIFSLSGMHESITIPYSLQASLYENPCSAITSNALECFNFSKDATSKLLNNLKIGQKYFLRLETMLDNPDFIFNLCITSLSFLEVSAAGEKYTTEELIKDVLISSNCDLVSNVRYQNGRGNVEAQQLITVGYFDQNKSFFPFESGIVLSTNEVEYIPGPYKGYIAPRGDNDYRWTGDKDINDAINDAGGGPSQDKRVTQLEFDFIPVKDSIHFEYLFTSNSYHHSCGQACNVGALFAAWLIDTTTGEGQNLAKISGTDIPISLNTIRDSKKSGVSCTSSNPNLYWKHYDNNQDNPLEAPIDFVGFTKPMKSETVIVIPGRKYHIKLAVMDFCTTIEHSSAVFFKAGSFDLGSLDLGPDWLVEAGTALCGGESRILRSGIGESEEFKTEIEWYRNGELLNGENKPDIEIKESGNYELKIKFVELGCESVGSINIEMYPAISEVVHQSESIVVCQYSLQETLIDLTTVESIMFKDVERSDYTTEYYKTIEEAEASENAISNVENYALGKEPQAQTVYIRVESMITGCQEIFELHIQPEQGAIPDKPSDVSICAEYVFPQVNGDQYYYIEPSGQGQEYKTGDVLTEPGEHTIYVLQINNEEGCYEEISYKVNITAPVTADIFEDKTLSCEYYQLKPLSEHNQYFTEPGGNGDKLYPGRQILQGQTIYVYASSKDSLCSDESSFTIDYEDCPIPRGISPNGDNLNDVFDLTPHGVENIKIYNRWGTEVYSHGGGYTTQWHGQNKNGKQLPDGTYYYVIQAHGKTRTGWVQINK</sequence>
<evidence type="ECO:0000313" key="3">
    <source>
        <dbReference type="EMBL" id="TDS51241.1"/>
    </source>
</evidence>
<dbReference type="Gene3D" id="2.60.40.10">
    <property type="entry name" value="Immunoglobulins"/>
    <property type="match status" value="5"/>
</dbReference>
<name>A0A4R7EV81_9FLAO</name>
<dbReference type="Pfam" id="PF13585">
    <property type="entry name" value="CHU_C"/>
    <property type="match status" value="1"/>
</dbReference>
<organism evidence="3 4">
    <name type="scientific">Myroides indicus</name>
    <dbReference type="NCBI Taxonomy" id="1323422"/>
    <lineage>
        <taxon>Bacteria</taxon>
        <taxon>Pseudomonadati</taxon>
        <taxon>Bacteroidota</taxon>
        <taxon>Flavobacteriia</taxon>
        <taxon>Flavobacteriales</taxon>
        <taxon>Flavobacteriaceae</taxon>
        <taxon>Myroides</taxon>
    </lineage>
</organism>
<accession>A0A4R7EV81</accession>
<dbReference type="PANTHER" id="PTHR46708">
    <property type="entry name" value="TENASCIN"/>
    <property type="match status" value="1"/>
</dbReference>
<dbReference type="InterPro" id="IPR050991">
    <property type="entry name" value="ECM_Regulatory_Proteins"/>
</dbReference>
<dbReference type="Pfam" id="PF00041">
    <property type="entry name" value="fn3"/>
    <property type="match status" value="1"/>
</dbReference>